<dbReference type="GO" id="GO:0072687">
    <property type="term" value="C:meiotic spindle"/>
    <property type="evidence" value="ECO:0007669"/>
    <property type="project" value="Ensembl"/>
</dbReference>
<comment type="subcellular location">
    <subcellularLocation>
        <location evidence="2">Chromosome</location>
        <location evidence="2">Centromere</location>
        <location evidence="2">Kinetochore</location>
    </subcellularLocation>
    <subcellularLocation>
        <location evidence="1">Cytoplasm</location>
        <location evidence="1">Cytoskeleton</location>
        <location evidence="1">Spindle</location>
    </subcellularLocation>
</comment>
<comment type="similarity">
    <text evidence="3">Belongs to the SKA3 family.</text>
</comment>
<dbReference type="GO" id="GO:0051301">
    <property type="term" value="P:cell division"/>
    <property type="evidence" value="ECO:0007669"/>
    <property type="project" value="UniProtKB-KW"/>
</dbReference>
<dbReference type="GO" id="GO:0005813">
    <property type="term" value="C:centrosome"/>
    <property type="evidence" value="ECO:0007669"/>
    <property type="project" value="Ensembl"/>
</dbReference>
<evidence type="ECO:0000256" key="11">
    <source>
        <dbReference type="ARBA" id="ARBA00023306"/>
    </source>
</evidence>
<dbReference type="GeneID" id="102991947"/>
<evidence type="ECO:0000256" key="7">
    <source>
        <dbReference type="ARBA" id="ARBA00022701"/>
    </source>
</evidence>
<evidence type="ECO:0000313" key="14">
    <source>
        <dbReference type="Proteomes" id="UP000248484"/>
    </source>
</evidence>
<dbReference type="GO" id="GO:0007056">
    <property type="term" value="P:spindle assembly involved in female meiosis"/>
    <property type="evidence" value="ECO:0007669"/>
    <property type="project" value="Ensembl"/>
</dbReference>
<dbReference type="GO" id="GO:0170027">
    <property type="term" value="C:SKA complex"/>
    <property type="evidence" value="ECO:0007669"/>
    <property type="project" value="Ensembl"/>
</dbReference>
<dbReference type="Proteomes" id="UP000248484">
    <property type="component" value="Chromosome 13"/>
</dbReference>
<dbReference type="STRING" id="9755.ENSPCTP00005014740"/>
<dbReference type="GO" id="GO:0005876">
    <property type="term" value="C:spindle microtubule"/>
    <property type="evidence" value="ECO:0007669"/>
    <property type="project" value="Ensembl"/>
</dbReference>
<keyword evidence="14" id="KW-1185">Reference proteome</keyword>
<evidence type="ECO:0000256" key="4">
    <source>
        <dbReference type="ARBA" id="ARBA00022454"/>
    </source>
</evidence>
<keyword evidence="6" id="KW-0132">Cell division</keyword>
<dbReference type="GO" id="GO:0051296">
    <property type="term" value="P:establishment of meiotic spindle orientation"/>
    <property type="evidence" value="ECO:0007669"/>
    <property type="project" value="Ensembl"/>
</dbReference>
<dbReference type="PANTHER" id="PTHR48118:SF1">
    <property type="entry name" value="SPINDLE AND KINETOCHORE-ASSOCIATED PROTEIN 3"/>
    <property type="match status" value="1"/>
</dbReference>
<evidence type="ECO:0000256" key="2">
    <source>
        <dbReference type="ARBA" id="ARBA00004629"/>
    </source>
</evidence>
<evidence type="ECO:0000256" key="1">
    <source>
        <dbReference type="ARBA" id="ARBA00004186"/>
    </source>
</evidence>
<keyword evidence="11" id="KW-0131">Cell cycle</keyword>
<dbReference type="GO" id="GO:0008017">
    <property type="term" value="F:microtubule binding"/>
    <property type="evidence" value="ECO:0007669"/>
    <property type="project" value="Ensembl"/>
</dbReference>
<keyword evidence="9" id="KW-0995">Kinetochore</keyword>
<evidence type="ECO:0000256" key="5">
    <source>
        <dbReference type="ARBA" id="ARBA00022490"/>
    </source>
</evidence>
<proteinExistence type="inferred from homology"/>
<keyword evidence="4" id="KW-0158">Chromosome</keyword>
<evidence type="ECO:0000256" key="8">
    <source>
        <dbReference type="ARBA" id="ARBA00022776"/>
    </source>
</evidence>
<keyword evidence="7" id="KW-0493">Microtubule</keyword>
<dbReference type="RefSeq" id="XP_023981754.1">
    <property type="nucleotide sequence ID" value="XM_024125986.2"/>
</dbReference>
<keyword evidence="5" id="KW-0963">Cytoplasm</keyword>
<accession>A0A2Y9T0U7</accession>
<keyword evidence="8" id="KW-0498">Mitosis</keyword>
<reference evidence="15" key="1">
    <citation type="submission" date="2025-08" db="UniProtKB">
        <authorList>
            <consortium name="RefSeq"/>
        </authorList>
    </citation>
    <scope>IDENTIFICATION</scope>
    <source>
        <tissue evidence="15">Muscle</tissue>
    </source>
</reference>
<dbReference type="GO" id="GO:0051315">
    <property type="term" value="P:attachment of mitotic spindle microtubules to kinetochore"/>
    <property type="evidence" value="ECO:0007669"/>
    <property type="project" value="Ensembl"/>
</dbReference>
<dbReference type="AlphaFoldDB" id="A0A2Y9T0U7"/>
<dbReference type="GO" id="GO:0031110">
    <property type="term" value="P:regulation of microtubule polymerization or depolymerization"/>
    <property type="evidence" value="ECO:0007669"/>
    <property type="project" value="Ensembl"/>
</dbReference>
<keyword evidence="12" id="KW-0137">Centromere</keyword>
<dbReference type="PANTHER" id="PTHR48118">
    <property type="entry name" value="SPINDLE AND KINETOCHORE-ASSOCIATED PROTEIN 3"/>
    <property type="match status" value="1"/>
</dbReference>
<dbReference type="CDD" id="cd12957">
    <property type="entry name" value="SKA3_N"/>
    <property type="match status" value="1"/>
</dbReference>
<name>A0A2Y9T0U7_PHYMC</name>
<dbReference type="GO" id="GO:0140499">
    <property type="term" value="P:negative regulation of mitotic spindle assembly checkpoint signaling"/>
    <property type="evidence" value="ECO:0007669"/>
    <property type="project" value="Ensembl"/>
</dbReference>
<dbReference type="OrthoDB" id="5987638at2759"/>
<evidence type="ECO:0000256" key="6">
    <source>
        <dbReference type="ARBA" id="ARBA00022618"/>
    </source>
</evidence>
<sequence length="424" mass="47256">MDLIRGFCGKLRSLAVTLDGETARLQRALDGEDSDFEDYPMRVLHDLHSEVQTLKDDVSILLDEASLESQESIGFIKATKVLMKKNSMDIMKIREFFQKYGYNPRAKENSVDEQEVIDSKPESNKPENPDKPDVKGDSSGSALPSSSVSEKPPRSPQLSDFGLERYMISQVLPNPPQAVNNEKEEPKILTPFSKRPLVKTPKCALKMDDFECVTPKLEHFGISEYTMCLNEDYTMGLKNVKNNSEEAIETEPVNNNNFFATPGPITQPLEKNDAEHTHSPVAPTFCTPGLKIPSTKNSTALVSTNYPLSKTNSSSNDLEMKDSTSLVVNSDECFENFADPSSPTISSYENLLRTPTPPEVTTIPEDIRQILSKYNSNLATPVAVREVPPSKVFLPRCEGQDVRDAGNRETGEKIVVDPSFHYRN</sequence>
<dbReference type="CTD" id="221150"/>
<feature type="compositionally biased region" description="Low complexity" evidence="13">
    <location>
        <begin position="138"/>
        <end position="149"/>
    </location>
</feature>
<organism evidence="14 15">
    <name type="scientific">Physeter macrocephalus</name>
    <name type="common">Sperm whale</name>
    <name type="synonym">Physeter catodon</name>
    <dbReference type="NCBI Taxonomy" id="9755"/>
    <lineage>
        <taxon>Eukaryota</taxon>
        <taxon>Metazoa</taxon>
        <taxon>Chordata</taxon>
        <taxon>Craniata</taxon>
        <taxon>Vertebrata</taxon>
        <taxon>Euteleostomi</taxon>
        <taxon>Mammalia</taxon>
        <taxon>Eutheria</taxon>
        <taxon>Laurasiatheria</taxon>
        <taxon>Artiodactyla</taxon>
        <taxon>Whippomorpha</taxon>
        <taxon>Cetacea</taxon>
        <taxon>Odontoceti</taxon>
        <taxon>Physeteridae</taxon>
        <taxon>Physeter</taxon>
    </lineage>
</organism>
<dbReference type="InParanoid" id="A0A2Y9T0U7"/>
<feature type="compositionally biased region" description="Basic and acidic residues" evidence="13">
    <location>
        <begin position="117"/>
        <end position="136"/>
    </location>
</feature>
<evidence type="ECO:0000256" key="9">
    <source>
        <dbReference type="ARBA" id="ARBA00022838"/>
    </source>
</evidence>
<evidence type="ECO:0000256" key="13">
    <source>
        <dbReference type="SAM" id="MobiDB-lite"/>
    </source>
</evidence>
<protein>
    <submittedName>
        <fullName evidence="15">Spindle and kinetochore-associated protein 3</fullName>
    </submittedName>
</protein>
<feature type="region of interest" description="Disordered" evidence="13">
    <location>
        <begin position="107"/>
        <end position="159"/>
    </location>
</feature>
<evidence type="ECO:0000313" key="15">
    <source>
        <dbReference type="RefSeq" id="XP_023981754.1"/>
    </source>
</evidence>
<dbReference type="KEGG" id="pcad:102991947"/>
<dbReference type="InterPro" id="IPR033341">
    <property type="entry name" value="SKA3"/>
</dbReference>
<keyword evidence="10" id="KW-0206">Cytoskeleton</keyword>
<dbReference type="FunCoup" id="A0A2Y9T0U7">
    <property type="interactions" value="975"/>
</dbReference>
<evidence type="ECO:0000256" key="12">
    <source>
        <dbReference type="ARBA" id="ARBA00023328"/>
    </source>
</evidence>
<dbReference type="GO" id="GO:0072686">
    <property type="term" value="C:mitotic spindle"/>
    <property type="evidence" value="ECO:0007669"/>
    <property type="project" value="Ensembl"/>
</dbReference>
<gene>
    <name evidence="15" type="primary">SKA3</name>
</gene>
<evidence type="ECO:0000256" key="10">
    <source>
        <dbReference type="ARBA" id="ARBA00023212"/>
    </source>
</evidence>
<dbReference type="Gene3D" id="6.10.250.1400">
    <property type="match status" value="1"/>
</dbReference>
<evidence type="ECO:0000256" key="3">
    <source>
        <dbReference type="ARBA" id="ARBA00007716"/>
    </source>
</evidence>
<dbReference type="GO" id="GO:0005829">
    <property type="term" value="C:cytosol"/>
    <property type="evidence" value="ECO:0007669"/>
    <property type="project" value="Ensembl"/>
</dbReference>